<dbReference type="Proteomes" id="UP000793456">
    <property type="component" value="Chromosome XVII"/>
</dbReference>
<accession>A0ACD3QM34</accession>
<proteinExistence type="predicted"/>
<dbReference type="EMBL" id="CM011690">
    <property type="protein sequence ID" value="TMS08117.1"/>
    <property type="molecule type" value="Genomic_DNA"/>
</dbReference>
<gene>
    <name evidence="1" type="ORF">E3U43_005600</name>
</gene>
<organism evidence="1 2">
    <name type="scientific">Larimichthys crocea</name>
    <name type="common">Large yellow croaker</name>
    <name type="synonym">Pseudosciaena crocea</name>
    <dbReference type="NCBI Taxonomy" id="215358"/>
    <lineage>
        <taxon>Eukaryota</taxon>
        <taxon>Metazoa</taxon>
        <taxon>Chordata</taxon>
        <taxon>Craniata</taxon>
        <taxon>Vertebrata</taxon>
        <taxon>Euteleostomi</taxon>
        <taxon>Actinopterygii</taxon>
        <taxon>Neopterygii</taxon>
        <taxon>Teleostei</taxon>
        <taxon>Neoteleostei</taxon>
        <taxon>Acanthomorphata</taxon>
        <taxon>Eupercaria</taxon>
        <taxon>Sciaenidae</taxon>
        <taxon>Larimichthys</taxon>
    </lineage>
</organism>
<reference evidence="1" key="1">
    <citation type="submission" date="2018-11" db="EMBL/GenBank/DDBJ databases">
        <title>The sequence and de novo assembly of Larimichthys crocea genome using PacBio and Hi-C technologies.</title>
        <authorList>
            <person name="Xu P."/>
            <person name="Chen B."/>
            <person name="Zhou Z."/>
            <person name="Ke Q."/>
            <person name="Wu Y."/>
            <person name="Bai H."/>
            <person name="Pu F."/>
        </authorList>
    </citation>
    <scope>NUCLEOTIDE SEQUENCE</scope>
    <source>
        <tissue evidence="1">Muscle</tissue>
    </source>
</reference>
<name>A0ACD3QM34_LARCR</name>
<evidence type="ECO:0000313" key="1">
    <source>
        <dbReference type="EMBL" id="TMS08117.1"/>
    </source>
</evidence>
<evidence type="ECO:0000313" key="2">
    <source>
        <dbReference type="Proteomes" id="UP000793456"/>
    </source>
</evidence>
<feature type="non-terminal residue" evidence="1">
    <location>
        <position position="1"/>
    </location>
</feature>
<keyword evidence="2" id="KW-1185">Reference proteome</keyword>
<protein>
    <submittedName>
        <fullName evidence="1">Uncharacterized protein</fullName>
    </submittedName>
</protein>
<comment type="caution">
    <text evidence="1">The sequence shown here is derived from an EMBL/GenBank/DDBJ whole genome shotgun (WGS) entry which is preliminary data.</text>
</comment>
<sequence>SCLAVGTQKKCHHEMQKTNDLSPNELSIKKAIALLQSMVSTPKANAKEGEHA</sequence>